<sequence length="396" mass="44975">MSNTKADLKRAKEAIAAKRYQDALRICEGILLFESLNINARVMAGAALFQLEQYDKCEEALKRALDSQPDSAVAWQGLVNLYERQHRQEELANALEQLLGLYIKSGNGARLLELLNKLRAMREKEGDPSAILAVWQLYLPDSPYWSAIASVPEKPPPLAVWRAMMEIQEAQDRAYIAREIDARKRRLGAGTPVQIKAQVMTDIQSTSKLEDYYEQVLALEPDEHARLAIEAAYLERLADRLPVAPVHDKEKLLEKHLELDDGKSDIGRAYRWYLDWIATDAITDESFKQLLIGVYTGTEALEIYEAILVTRPDHTEALFGKGSVLQQQGRYEEARAVLEQAHQLDPERADIMTQLGWTMHQLGDSQQGIDHLTASIEHDPQARSYLLLGKLYWELQ</sequence>
<keyword evidence="2 3" id="KW-0802">TPR repeat</keyword>
<protein>
    <recommendedName>
        <fullName evidence="6">Tetratricopeptide repeat protein</fullName>
    </recommendedName>
</protein>
<dbReference type="Pfam" id="PF18833">
    <property type="entry name" value="TPR_22"/>
    <property type="match status" value="1"/>
</dbReference>
<dbReference type="PROSITE" id="PS50293">
    <property type="entry name" value="TPR_REGION"/>
    <property type="match status" value="1"/>
</dbReference>
<dbReference type="PANTHER" id="PTHR15704">
    <property type="entry name" value="SUPERKILLER 3 PROTEIN-RELATED"/>
    <property type="match status" value="1"/>
</dbReference>
<evidence type="ECO:0000313" key="4">
    <source>
        <dbReference type="EMBL" id="RKP23343.1"/>
    </source>
</evidence>
<gene>
    <name evidence="4" type="ORF">SYNPS1DRAFT_24611</name>
</gene>
<name>A0A4P9YTM7_9FUNG</name>
<dbReference type="OrthoDB" id="421075at2759"/>
<reference evidence="5" key="1">
    <citation type="journal article" date="2018" name="Nat. Microbiol.">
        <title>Leveraging single-cell genomics to expand the fungal tree of life.</title>
        <authorList>
            <person name="Ahrendt S.R."/>
            <person name="Quandt C.A."/>
            <person name="Ciobanu D."/>
            <person name="Clum A."/>
            <person name="Salamov A."/>
            <person name="Andreopoulos B."/>
            <person name="Cheng J.F."/>
            <person name="Woyke T."/>
            <person name="Pelin A."/>
            <person name="Henrissat B."/>
            <person name="Reynolds N.K."/>
            <person name="Benny G.L."/>
            <person name="Smith M.E."/>
            <person name="James T.Y."/>
            <person name="Grigoriev I.V."/>
        </authorList>
    </citation>
    <scope>NUCLEOTIDE SEQUENCE [LARGE SCALE GENOMIC DNA]</scope>
    <source>
        <strain evidence="5">Benny S71-1</strain>
    </source>
</reference>
<dbReference type="Pfam" id="PF14559">
    <property type="entry name" value="TPR_19"/>
    <property type="match status" value="2"/>
</dbReference>
<dbReference type="GO" id="GO:0055087">
    <property type="term" value="C:Ski complex"/>
    <property type="evidence" value="ECO:0007669"/>
    <property type="project" value="InterPro"/>
</dbReference>
<dbReference type="PROSITE" id="PS50005">
    <property type="entry name" value="TPR"/>
    <property type="match status" value="2"/>
</dbReference>
<keyword evidence="1" id="KW-0677">Repeat</keyword>
<dbReference type="InterPro" id="IPR011990">
    <property type="entry name" value="TPR-like_helical_dom_sf"/>
</dbReference>
<dbReference type="PANTHER" id="PTHR15704:SF7">
    <property type="entry name" value="SUPERKILLER COMPLEX PROTEIN 3"/>
    <property type="match status" value="1"/>
</dbReference>
<evidence type="ECO:0008006" key="6">
    <source>
        <dbReference type="Google" id="ProtNLM"/>
    </source>
</evidence>
<dbReference type="Proteomes" id="UP000278143">
    <property type="component" value="Unassembled WGS sequence"/>
</dbReference>
<evidence type="ECO:0000256" key="2">
    <source>
        <dbReference type="ARBA" id="ARBA00022803"/>
    </source>
</evidence>
<dbReference type="SMART" id="SM00028">
    <property type="entry name" value="TPR"/>
    <property type="match status" value="3"/>
</dbReference>
<dbReference type="GO" id="GO:0006401">
    <property type="term" value="P:RNA catabolic process"/>
    <property type="evidence" value="ECO:0007669"/>
    <property type="project" value="InterPro"/>
</dbReference>
<dbReference type="AlphaFoldDB" id="A0A4P9YTM7"/>
<organism evidence="4 5">
    <name type="scientific">Syncephalis pseudoplumigaleata</name>
    <dbReference type="NCBI Taxonomy" id="1712513"/>
    <lineage>
        <taxon>Eukaryota</taxon>
        <taxon>Fungi</taxon>
        <taxon>Fungi incertae sedis</taxon>
        <taxon>Zoopagomycota</taxon>
        <taxon>Zoopagomycotina</taxon>
        <taxon>Zoopagomycetes</taxon>
        <taxon>Zoopagales</taxon>
        <taxon>Piptocephalidaceae</taxon>
        <taxon>Syncephalis</taxon>
    </lineage>
</organism>
<dbReference type="Gene3D" id="1.25.40.10">
    <property type="entry name" value="Tetratricopeptide repeat domain"/>
    <property type="match status" value="2"/>
</dbReference>
<dbReference type="EMBL" id="KZ991064">
    <property type="protein sequence ID" value="RKP23343.1"/>
    <property type="molecule type" value="Genomic_DNA"/>
</dbReference>
<accession>A0A4P9YTM7</accession>
<evidence type="ECO:0000256" key="1">
    <source>
        <dbReference type="ARBA" id="ARBA00022737"/>
    </source>
</evidence>
<keyword evidence="5" id="KW-1185">Reference proteome</keyword>
<dbReference type="SUPFAM" id="SSF48452">
    <property type="entry name" value="TPR-like"/>
    <property type="match status" value="2"/>
</dbReference>
<dbReference type="InterPro" id="IPR040962">
    <property type="entry name" value="TPR_22"/>
</dbReference>
<dbReference type="InterPro" id="IPR039226">
    <property type="entry name" value="Ski3/TTC37"/>
</dbReference>
<feature type="repeat" description="TPR" evidence="3">
    <location>
        <begin position="315"/>
        <end position="348"/>
    </location>
</feature>
<evidence type="ECO:0000256" key="3">
    <source>
        <dbReference type="PROSITE-ProRule" id="PRU00339"/>
    </source>
</evidence>
<evidence type="ECO:0000313" key="5">
    <source>
        <dbReference type="Proteomes" id="UP000278143"/>
    </source>
</evidence>
<feature type="repeat" description="TPR" evidence="3">
    <location>
        <begin position="38"/>
        <end position="71"/>
    </location>
</feature>
<proteinExistence type="predicted"/>
<dbReference type="InterPro" id="IPR019734">
    <property type="entry name" value="TPR_rpt"/>
</dbReference>
<feature type="non-terminal residue" evidence="4">
    <location>
        <position position="396"/>
    </location>
</feature>